<gene>
    <name evidence="1" type="ORF">H9X80_05960</name>
</gene>
<dbReference type="Gene3D" id="3.40.140.30">
    <property type="entry name" value="Hypothetical protein TM1506"/>
    <property type="match status" value="1"/>
</dbReference>
<dbReference type="InterPro" id="IPR015067">
    <property type="entry name" value="DUF1893_TM1506-like"/>
</dbReference>
<keyword evidence="2" id="KW-1185">Reference proteome</keyword>
<reference evidence="1 2" key="1">
    <citation type="journal article" date="2021" name="Sci. Rep.">
        <title>The distribution of antibiotic resistance genes in chicken gut microbiota commensals.</title>
        <authorList>
            <person name="Juricova H."/>
            <person name="Matiasovicova J."/>
            <person name="Kubasova T."/>
            <person name="Cejkova D."/>
            <person name="Rychlik I."/>
        </authorList>
    </citation>
    <scope>NUCLEOTIDE SEQUENCE [LARGE SCALE GENOMIC DNA]</scope>
    <source>
        <strain evidence="1 2">An794</strain>
    </source>
</reference>
<protein>
    <submittedName>
        <fullName evidence="1">DUF1893 domain-containing protein</fullName>
    </submittedName>
</protein>
<dbReference type="SUPFAM" id="SSF53927">
    <property type="entry name" value="Cytidine deaminase-like"/>
    <property type="match status" value="1"/>
</dbReference>
<accession>A0ABS2F3G7</accession>
<organism evidence="1 2">
    <name type="scientific">Olsenella profusa</name>
    <dbReference type="NCBI Taxonomy" id="138595"/>
    <lineage>
        <taxon>Bacteria</taxon>
        <taxon>Bacillati</taxon>
        <taxon>Actinomycetota</taxon>
        <taxon>Coriobacteriia</taxon>
        <taxon>Coriobacteriales</taxon>
        <taxon>Atopobiaceae</taxon>
        <taxon>Olsenella</taxon>
    </lineage>
</organism>
<dbReference type="EMBL" id="JACSNQ010000010">
    <property type="protein sequence ID" value="MBM6775083.1"/>
    <property type="molecule type" value="Genomic_DNA"/>
</dbReference>
<dbReference type="Pfam" id="PF08973">
    <property type="entry name" value="TM1506"/>
    <property type="match status" value="1"/>
</dbReference>
<proteinExistence type="predicted"/>
<dbReference type="InterPro" id="IPR037081">
    <property type="entry name" value="Hyp_TM1506"/>
</dbReference>
<dbReference type="RefSeq" id="WP_204793427.1">
    <property type="nucleotide sequence ID" value="NZ_JACSNQ010000010.1"/>
</dbReference>
<sequence>MSACSAMTSSAADLELARALLIAHKEATCVAVRGDEIHIITERGVKPLLKMVSEGCNLKGFSVADKVVGKAPALLYAVLGPSAVFSPVMSWTGRAVLLCAGIATSYDQLVPHIQNRANTGQCPMDSSVEDVFDPYEAVDVLKSRAQQLAL</sequence>
<comment type="caution">
    <text evidence="1">The sequence shown here is derived from an EMBL/GenBank/DDBJ whole genome shotgun (WGS) entry which is preliminary data.</text>
</comment>
<name>A0ABS2F3G7_9ACTN</name>
<evidence type="ECO:0000313" key="1">
    <source>
        <dbReference type="EMBL" id="MBM6775083.1"/>
    </source>
</evidence>
<dbReference type="Proteomes" id="UP000712527">
    <property type="component" value="Unassembled WGS sequence"/>
</dbReference>
<dbReference type="InterPro" id="IPR016193">
    <property type="entry name" value="Cytidine_deaminase-like"/>
</dbReference>
<evidence type="ECO:0000313" key="2">
    <source>
        <dbReference type="Proteomes" id="UP000712527"/>
    </source>
</evidence>